<organism evidence="1 2">
    <name type="scientific">Algibacter mikhailovii</name>
    <dbReference type="NCBI Taxonomy" id="425498"/>
    <lineage>
        <taxon>Bacteria</taxon>
        <taxon>Pseudomonadati</taxon>
        <taxon>Bacteroidota</taxon>
        <taxon>Flavobacteriia</taxon>
        <taxon>Flavobacteriales</taxon>
        <taxon>Flavobacteriaceae</taxon>
        <taxon>Algibacter</taxon>
    </lineage>
</organism>
<dbReference type="Proteomes" id="UP000636004">
    <property type="component" value="Unassembled WGS sequence"/>
</dbReference>
<protein>
    <submittedName>
        <fullName evidence="1">Uncharacterized protein</fullName>
    </submittedName>
</protein>
<reference evidence="1" key="2">
    <citation type="submission" date="2020-09" db="EMBL/GenBank/DDBJ databases">
        <authorList>
            <person name="Sun Q."/>
            <person name="Kim S."/>
        </authorList>
    </citation>
    <scope>NUCLEOTIDE SEQUENCE</scope>
    <source>
        <strain evidence="1">KCTC 12710</strain>
    </source>
</reference>
<keyword evidence="2" id="KW-1185">Reference proteome</keyword>
<gene>
    <name evidence="1" type="primary">remF</name>
    <name evidence="1" type="ORF">GCM10007028_05440</name>
</gene>
<name>A0A918QSZ8_9FLAO</name>
<dbReference type="RefSeq" id="WP_189359224.1">
    <property type="nucleotide sequence ID" value="NZ_BMWZ01000001.1"/>
</dbReference>
<reference evidence="1" key="1">
    <citation type="journal article" date="2014" name="Int. J. Syst. Evol. Microbiol.">
        <title>Complete genome sequence of Corynebacterium casei LMG S-19264T (=DSM 44701T), isolated from a smear-ripened cheese.</title>
        <authorList>
            <consortium name="US DOE Joint Genome Institute (JGI-PGF)"/>
            <person name="Walter F."/>
            <person name="Albersmeier A."/>
            <person name="Kalinowski J."/>
            <person name="Ruckert C."/>
        </authorList>
    </citation>
    <scope>NUCLEOTIDE SEQUENCE</scope>
    <source>
        <strain evidence="1">KCTC 12710</strain>
    </source>
</reference>
<evidence type="ECO:0000313" key="2">
    <source>
        <dbReference type="Proteomes" id="UP000636004"/>
    </source>
</evidence>
<dbReference type="EMBL" id="BMWZ01000001">
    <property type="protein sequence ID" value="GGZ71147.1"/>
    <property type="molecule type" value="Genomic_DNA"/>
</dbReference>
<comment type="caution">
    <text evidence="1">The sequence shown here is derived from an EMBL/GenBank/DDBJ whole genome shotgun (WGS) entry which is preliminary data.</text>
</comment>
<proteinExistence type="predicted"/>
<sequence>MKLKIFLLSFSLFLVAGIGFAQKKNKGPKSIISDKVTISKYHNKQDLERMQKGELIKLYEERNQVLTSTLPYIAFATKPGVTMTALGIPDNNDNTKALDEQFDNTDDYLENTLEFQRKFLPYGDTKNLIAAILFYEEIMKSLHQYNEFR</sequence>
<accession>A0A918QSZ8</accession>
<evidence type="ECO:0000313" key="1">
    <source>
        <dbReference type="EMBL" id="GGZ71147.1"/>
    </source>
</evidence>
<dbReference type="AlphaFoldDB" id="A0A918QSZ8"/>